<dbReference type="PROSITE" id="PS50011">
    <property type="entry name" value="PROTEIN_KINASE_DOM"/>
    <property type="match status" value="1"/>
</dbReference>
<organism evidence="6 7">
    <name type="scientific">Malassezia cuniculi</name>
    <dbReference type="NCBI Taxonomy" id="948313"/>
    <lineage>
        <taxon>Eukaryota</taxon>
        <taxon>Fungi</taxon>
        <taxon>Dikarya</taxon>
        <taxon>Basidiomycota</taxon>
        <taxon>Ustilaginomycotina</taxon>
        <taxon>Malasseziomycetes</taxon>
        <taxon>Malasseziales</taxon>
        <taxon>Malasseziaceae</taxon>
        <taxon>Malassezia</taxon>
    </lineage>
</organism>
<evidence type="ECO:0000256" key="4">
    <source>
        <dbReference type="SAM" id="MobiDB-lite"/>
    </source>
</evidence>
<keyword evidence="2 3" id="KW-0067">ATP-binding</keyword>
<keyword evidence="7" id="KW-1185">Reference proteome</keyword>
<keyword evidence="6" id="KW-0723">Serine/threonine-protein kinase</keyword>
<feature type="region of interest" description="Disordered" evidence="4">
    <location>
        <begin position="484"/>
        <end position="509"/>
    </location>
</feature>
<dbReference type="AlphaFoldDB" id="A0AAF0ENK3"/>
<keyword evidence="1 3" id="KW-0547">Nucleotide-binding</keyword>
<dbReference type="Proteomes" id="UP001219933">
    <property type="component" value="Chromosome 1"/>
</dbReference>
<dbReference type="SMART" id="SM00220">
    <property type="entry name" value="S_TKc"/>
    <property type="match status" value="1"/>
</dbReference>
<dbReference type="GO" id="GO:0004674">
    <property type="term" value="F:protein serine/threonine kinase activity"/>
    <property type="evidence" value="ECO:0007669"/>
    <property type="project" value="UniProtKB-KW"/>
</dbReference>
<dbReference type="EC" id="2.7.11.1" evidence="6"/>
<proteinExistence type="predicted"/>
<dbReference type="PROSITE" id="PS00107">
    <property type="entry name" value="PROTEIN_KINASE_ATP"/>
    <property type="match status" value="1"/>
</dbReference>
<dbReference type="GO" id="GO:0035556">
    <property type="term" value="P:intracellular signal transduction"/>
    <property type="evidence" value="ECO:0007669"/>
    <property type="project" value="TreeGrafter"/>
</dbReference>
<dbReference type="GO" id="GO:0005737">
    <property type="term" value="C:cytoplasm"/>
    <property type="evidence" value="ECO:0007669"/>
    <property type="project" value="TreeGrafter"/>
</dbReference>
<dbReference type="PANTHER" id="PTHR24346:SF77">
    <property type="entry name" value="SERINE THREONINE PROTEIN KINASE"/>
    <property type="match status" value="1"/>
</dbReference>
<dbReference type="PANTHER" id="PTHR24346">
    <property type="entry name" value="MAP/MICROTUBULE AFFINITY-REGULATING KINASE"/>
    <property type="match status" value="1"/>
</dbReference>
<feature type="compositionally biased region" description="Acidic residues" evidence="4">
    <location>
        <begin position="581"/>
        <end position="598"/>
    </location>
</feature>
<dbReference type="InterPro" id="IPR011009">
    <property type="entry name" value="Kinase-like_dom_sf"/>
</dbReference>
<dbReference type="Gene3D" id="1.10.510.10">
    <property type="entry name" value="Transferase(Phosphotransferase) domain 1"/>
    <property type="match status" value="1"/>
</dbReference>
<reference evidence="6" key="1">
    <citation type="submission" date="2023-03" db="EMBL/GenBank/DDBJ databases">
        <title>Mating type loci evolution in Malassezia.</title>
        <authorList>
            <person name="Coelho M.A."/>
        </authorList>
    </citation>
    <scope>NUCLEOTIDE SEQUENCE</scope>
    <source>
        <strain evidence="6">CBS 11721</strain>
    </source>
</reference>
<feature type="compositionally biased region" description="Polar residues" evidence="4">
    <location>
        <begin position="411"/>
        <end position="420"/>
    </location>
</feature>
<feature type="region of interest" description="Disordered" evidence="4">
    <location>
        <begin position="580"/>
        <end position="622"/>
    </location>
</feature>
<name>A0AAF0ENK3_9BASI</name>
<dbReference type="InterPro" id="IPR017441">
    <property type="entry name" value="Protein_kinase_ATP_BS"/>
</dbReference>
<dbReference type="Gene3D" id="3.30.200.20">
    <property type="entry name" value="Phosphorylase Kinase, domain 1"/>
    <property type="match status" value="1"/>
</dbReference>
<feature type="domain" description="Protein kinase" evidence="5">
    <location>
        <begin position="29"/>
        <end position="343"/>
    </location>
</feature>
<feature type="binding site" evidence="3">
    <location>
        <position position="58"/>
    </location>
    <ligand>
        <name>ATP</name>
        <dbReference type="ChEBI" id="CHEBI:30616"/>
    </ligand>
</feature>
<gene>
    <name evidence="6" type="ORF">MCUN1_000228</name>
</gene>
<dbReference type="Pfam" id="PF00069">
    <property type="entry name" value="Pkinase"/>
    <property type="match status" value="1"/>
</dbReference>
<dbReference type="FunFam" id="1.10.510.10:FF:000571">
    <property type="entry name" value="Maternal embryonic leucine zipper kinase"/>
    <property type="match status" value="1"/>
</dbReference>
<evidence type="ECO:0000313" key="7">
    <source>
        <dbReference type="Proteomes" id="UP001219933"/>
    </source>
</evidence>
<feature type="region of interest" description="Disordered" evidence="4">
    <location>
        <begin position="403"/>
        <end position="444"/>
    </location>
</feature>
<dbReference type="GO" id="GO:0005524">
    <property type="term" value="F:ATP binding"/>
    <property type="evidence" value="ECO:0007669"/>
    <property type="project" value="UniProtKB-UniRule"/>
</dbReference>
<keyword evidence="6" id="KW-0808">Transferase</keyword>
<evidence type="ECO:0000313" key="6">
    <source>
        <dbReference type="EMBL" id="WFD33415.1"/>
    </source>
</evidence>
<dbReference type="EMBL" id="CP119877">
    <property type="protein sequence ID" value="WFD33415.1"/>
    <property type="molecule type" value="Genomic_DNA"/>
</dbReference>
<feature type="compositionally biased region" description="Low complexity" evidence="4">
    <location>
        <begin position="428"/>
        <end position="444"/>
    </location>
</feature>
<keyword evidence="6" id="KW-0418">Kinase</keyword>
<evidence type="ECO:0000259" key="5">
    <source>
        <dbReference type="PROSITE" id="PS50011"/>
    </source>
</evidence>
<evidence type="ECO:0000256" key="1">
    <source>
        <dbReference type="ARBA" id="ARBA00022741"/>
    </source>
</evidence>
<dbReference type="InterPro" id="IPR000719">
    <property type="entry name" value="Prot_kinase_dom"/>
</dbReference>
<dbReference type="SUPFAM" id="SSF56112">
    <property type="entry name" value="Protein kinase-like (PK-like)"/>
    <property type="match status" value="1"/>
</dbReference>
<evidence type="ECO:0000256" key="2">
    <source>
        <dbReference type="ARBA" id="ARBA00022840"/>
    </source>
</evidence>
<feature type="compositionally biased region" description="Low complexity" evidence="4">
    <location>
        <begin position="490"/>
        <end position="506"/>
    </location>
</feature>
<protein>
    <submittedName>
        <fullName evidence="6">Non-specific serine/threonine protein kinase</fullName>
        <ecNumber evidence="6">2.7.11.1</ecNumber>
    </submittedName>
</protein>
<accession>A0AAF0ENK3</accession>
<evidence type="ECO:0000256" key="3">
    <source>
        <dbReference type="PROSITE-ProRule" id="PRU10141"/>
    </source>
</evidence>
<dbReference type="CDD" id="cd14008">
    <property type="entry name" value="STKc_LKB1_CaMKK"/>
    <property type="match status" value="1"/>
</dbReference>
<sequence>MVESDAVRETRRLQLQTHTPSGRRMVNQYIVEDEIGHGVHGRVRCAYDAQTNERVALKIVEREARARLGAPRPSPGIHITDEKVLREIAILKKCRHKNIVQLREVIDDPHSRKIFMVLEYMEGGEIIWRDEDANPVLTVDEARKTIRDVVLGLEYLHYQGIVHRDIKPANLLWDKQHTVKISDFGVSYLCAAQRGEDGARDEVELSKTAGSPAFFAPELCMANEDGKCPPITRSIDVWALGITLYCLLFGAPPFTAESEYALFSVIPQQDYALPEFMGSDRVRVGPRAPRWASEGQVRSTVPDAPESALPKDALLLRDLLDRLLEKDPRKRITLDEVKKHPWIVRTLQDAGDWLDRTDPANQPSVEVCPQDVEQALTGFSRIKQQIRRLHTMLADTLRSAQGLSVDAQRGGTRSTGTVTPMQPAVPHLSLASSDSSESPGSGIASAPANVLSLLGRRGSGASTTSARSRASSITATHALFSVKESTSSRQATQQTAQQAAQQATQQVPQHSLVAPVTHVTPATPTSASPGQTTPVPAILQAGCSAQLGPAMRAAYAAPTNARGAPDSNMPPAVPVSRSDLDYDCDDLSDLSDTSDVDEGGTTLIDASDESDVGINFSVRPRH</sequence>